<gene>
    <name evidence="2" type="ORF">CJN711_LOCUS6061</name>
</gene>
<evidence type="ECO:0000313" key="2">
    <source>
        <dbReference type="EMBL" id="CAF1078119.1"/>
    </source>
</evidence>
<evidence type="ECO:0000313" key="3">
    <source>
        <dbReference type="Proteomes" id="UP000663855"/>
    </source>
</evidence>
<name>A0A814MDM1_9BILA</name>
<feature type="region of interest" description="Disordered" evidence="1">
    <location>
        <begin position="1"/>
        <end position="29"/>
    </location>
</feature>
<proteinExistence type="predicted"/>
<sequence length="76" mass="8819">METSSQTVEVPTYVSDDEINTSETIGKSNKNNMRRRRNWMEEKVFNNAEEAEMAVAKENQWSYHYTNVTASGKKLL</sequence>
<dbReference type="EMBL" id="CAJNOV010001767">
    <property type="protein sequence ID" value="CAF1078119.1"/>
    <property type="molecule type" value="Genomic_DNA"/>
</dbReference>
<organism evidence="2 3">
    <name type="scientific">Rotaria magnacalcarata</name>
    <dbReference type="NCBI Taxonomy" id="392030"/>
    <lineage>
        <taxon>Eukaryota</taxon>
        <taxon>Metazoa</taxon>
        <taxon>Spiralia</taxon>
        <taxon>Gnathifera</taxon>
        <taxon>Rotifera</taxon>
        <taxon>Eurotatoria</taxon>
        <taxon>Bdelloidea</taxon>
        <taxon>Philodinida</taxon>
        <taxon>Philodinidae</taxon>
        <taxon>Rotaria</taxon>
    </lineage>
</organism>
<comment type="caution">
    <text evidence="2">The sequence shown here is derived from an EMBL/GenBank/DDBJ whole genome shotgun (WGS) entry which is preliminary data.</text>
</comment>
<evidence type="ECO:0000256" key="1">
    <source>
        <dbReference type="SAM" id="MobiDB-lite"/>
    </source>
</evidence>
<reference evidence="2" key="1">
    <citation type="submission" date="2021-02" db="EMBL/GenBank/DDBJ databases">
        <authorList>
            <person name="Nowell W R."/>
        </authorList>
    </citation>
    <scope>NUCLEOTIDE SEQUENCE</scope>
</reference>
<dbReference type="AlphaFoldDB" id="A0A814MDM1"/>
<accession>A0A814MDM1</accession>
<protein>
    <submittedName>
        <fullName evidence="2">Uncharacterized protein</fullName>
    </submittedName>
</protein>
<dbReference type="Proteomes" id="UP000663855">
    <property type="component" value="Unassembled WGS sequence"/>
</dbReference>